<dbReference type="InterPro" id="IPR050212">
    <property type="entry name" value="Ntdp-like"/>
</dbReference>
<dbReference type="PANTHER" id="PTHR39159">
    <property type="match status" value="1"/>
</dbReference>
<evidence type="ECO:0000313" key="3">
    <source>
        <dbReference type="EMBL" id="MBE1612599.1"/>
    </source>
</evidence>
<sequence>MHDTGDELAWSIWPGVEILTSTTQIESVRTVREGPRYQGVLEAAEGRKTLATDVMGATILGFQIPDAYFSVLLFFHTDGQFAKWYVNFERPYRRTPIGFDTHDLLLDLVVQPDRTYRWKDEDEYEYGRELGLVDDTDHVQIEKAKDQVLALLEQRRGPFEERWTSWQRDQTWTLPTMPANVTTIPAIV</sequence>
<evidence type="ECO:0000259" key="2">
    <source>
        <dbReference type="Pfam" id="PF04167"/>
    </source>
</evidence>
<dbReference type="RefSeq" id="WP_192755620.1">
    <property type="nucleotide sequence ID" value="NZ_BAABJL010000159.1"/>
</dbReference>
<dbReference type="InterPro" id="IPR007295">
    <property type="entry name" value="DUF402"/>
</dbReference>
<gene>
    <name evidence="3" type="ORF">HEB94_009447</name>
</gene>
<accession>A0A927N5N8</accession>
<evidence type="ECO:0000313" key="4">
    <source>
        <dbReference type="Proteomes" id="UP000638648"/>
    </source>
</evidence>
<name>A0A927N5N8_9ACTN</name>
<dbReference type="EMBL" id="JADBEM010000001">
    <property type="protein sequence ID" value="MBE1612599.1"/>
    <property type="molecule type" value="Genomic_DNA"/>
</dbReference>
<organism evidence="3 4">
    <name type="scientific">Actinopolymorpha pittospori</name>
    <dbReference type="NCBI Taxonomy" id="648752"/>
    <lineage>
        <taxon>Bacteria</taxon>
        <taxon>Bacillati</taxon>
        <taxon>Actinomycetota</taxon>
        <taxon>Actinomycetes</taxon>
        <taxon>Propionibacteriales</taxon>
        <taxon>Actinopolymorphaceae</taxon>
        <taxon>Actinopolymorpha</taxon>
    </lineage>
</organism>
<comment type="caution">
    <text evidence="3">The sequence shown here is derived from an EMBL/GenBank/DDBJ whole genome shotgun (WGS) entry which is preliminary data.</text>
</comment>
<keyword evidence="1" id="KW-0378">Hydrolase</keyword>
<feature type="domain" description="DUF402" evidence="2">
    <location>
        <begin position="25"/>
        <end position="156"/>
    </location>
</feature>
<dbReference type="SUPFAM" id="SSF159234">
    <property type="entry name" value="FomD-like"/>
    <property type="match status" value="1"/>
</dbReference>
<dbReference type="InterPro" id="IPR035930">
    <property type="entry name" value="FomD-like_sf"/>
</dbReference>
<dbReference type="Pfam" id="PF04167">
    <property type="entry name" value="DUF402"/>
    <property type="match status" value="1"/>
</dbReference>
<dbReference type="Proteomes" id="UP000638648">
    <property type="component" value="Unassembled WGS sequence"/>
</dbReference>
<dbReference type="GO" id="GO:0016787">
    <property type="term" value="F:hydrolase activity"/>
    <property type="evidence" value="ECO:0007669"/>
    <property type="project" value="UniProtKB-KW"/>
</dbReference>
<protein>
    <submittedName>
        <fullName evidence="3">RNA-binding protein associated with RNAse of E/G family</fullName>
    </submittedName>
</protein>
<keyword evidence="4" id="KW-1185">Reference proteome</keyword>
<dbReference type="Gene3D" id="2.40.380.10">
    <property type="entry name" value="FomD-like"/>
    <property type="match status" value="1"/>
</dbReference>
<evidence type="ECO:0000256" key="1">
    <source>
        <dbReference type="ARBA" id="ARBA00022801"/>
    </source>
</evidence>
<proteinExistence type="predicted"/>
<dbReference type="PANTHER" id="PTHR39159:SF1">
    <property type="entry name" value="UPF0374 PROTEIN YGAC"/>
    <property type="match status" value="1"/>
</dbReference>
<reference evidence="3" key="1">
    <citation type="submission" date="2020-10" db="EMBL/GenBank/DDBJ databases">
        <title>Sequencing the genomes of 1000 actinobacteria strains.</title>
        <authorList>
            <person name="Klenk H.-P."/>
        </authorList>
    </citation>
    <scope>NUCLEOTIDE SEQUENCE</scope>
    <source>
        <strain evidence="3">DSM 45354</strain>
    </source>
</reference>
<dbReference type="AlphaFoldDB" id="A0A927N5N8"/>